<dbReference type="InterPro" id="IPR015890">
    <property type="entry name" value="Chorismate_C"/>
</dbReference>
<dbReference type="PANTHER" id="PTHR11236">
    <property type="entry name" value="AMINOBENZOATE/ANTHRANILATE SYNTHASE"/>
    <property type="match status" value="1"/>
</dbReference>
<sequence>MSGATVVEQAVEQAAREPVAWFADRVAHDLVDLVRCGSSDGAPAVLDHVERSGGWWALVADYEGAVVAARFADASRTEPAAGGPWPGLDASGWSSSLSEAQYVEACREVRSRIARGEVYQVNVCRVLEQDLPEDADVVALARLLRGRHPAPYAGAVVLPGVVEVVCASPELFLSRRGDLVTTGPIKGTAVTSERLLPKDVDENVMIVDLARNDLSIACSPGTVEVSDLLAVEQHPGLVHLVSRVRGRLRPDVGWGGLWSAMTPPASVTGAPKSSALRAITDLEPVARGPYCGAVGWIDVDAGTAELAVGIRTFWTARRDGRRVLRFGAGAGITWGSDPHAEWAETELKASRLLAVAAG</sequence>
<feature type="domain" description="Chorismate-utilising enzyme C-terminal" evidence="1">
    <location>
        <begin position="99"/>
        <end position="348"/>
    </location>
</feature>
<dbReference type="Pfam" id="PF00425">
    <property type="entry name" value="Chorismate_bind"/>
    <property type="match status" value="1"/>
</dbReference>
<dbReference type="PRINTS" id="PR00095">
    <property type="entry name" value="ANTSNTHASEI"/>
</dbReference>
<dbReference type="Proteomes" id="UP001596189">
    <property type="component" value="Unassembled WGS sequence"/>
</dbReference>
<dbReference type="PANTHER" id="PTHR11236:SF50">
    <property type="entry name" value="AMINODEOXYCHORISMATE SYNTHASE COMPONENT 1"/>
    <property type="match status" value="1"/>
</dbReference>
<evidence type="ECO:0000313" key="2">
    <source>
        <dbReference type="EMBL" id="MFC6005771.1"/>
    </source>
</evidence>
<gene>
    <name evidence="2" type="ORF">ACFQDO_01400</name>
</gene>
<dbReference type="InterPro" id="IPR005801">
    <property type="entry name" value="ADC_synthase"/>
</dbReference>
<dbReference type="EMBL" id="JBHSRD010000002">
    <property type="protein sequence ID" value="MFC6005771.1"/>
    <property type="molecule type" value="Genomic_DNA"/>
</dbReference>
<reference evidence="3" key="1">
    <citation type="journal article" date="2019" name="Int. J. Syst. Evol. Microbiol.">
        <title>The Global Catalogue of Microorganisms (GCM) 10K type strain sequencing project: providing services to taxonomists for standard genome sequencing and annotation.</title>
        <authorList>
            <consortium name="The Broad Institute Genomics Platform"/>
            <consortium name="The Broad Institute Genome Sequencing Center for Infectious Disease"/>
            <person name="Wu L."/>
            <person name="Ma J."/>
        </authorList>
    </citation>
    <scope>NUCLEOTIDE SEQUENCE [LARGE SCALE GENOMIC DNA]</scope>
    <source>
        <strain evidence="3">KACC 14249</strain>
    </source>
</reference>
<organism evidence="2 3">
    <name type="scientific">Angustibacter luteus</name>
    <dbReference type="NCBI Taxonomy" id="658456"/>
    <lineage>
        <taxon>Bacteria</taxon>
        <taxon>Bacillati</taxon>
        <taxon>Actinomycetota</taxon>
        <taxon>Actinomycetes</taxon>
        <taxon>Kineosporiales</taxon>
        <taxon>Kineosporiaceae</taxon>
    </lineage>
</organism>
<proteinExistence type="predicted"/>
<evidence type="ECO:0000313" key="3">
    <source>
        <dbReference type="Proteomes" id="UP001596189"/>
    </source>
</evidence>
<protein>
    <submittedName>
        <fullName evidence="2">Chorismate-binding protein</fullName>
    </submittedName>
</protein>
<dbReference type="SUPFAM" id="SSF56322">
    <property type="entry name" value="ADC synthase"/>
    <property type="match status" value="1"/>
</dbReference>
<dbReference type="Gene3D" id="3.60.120.10">
    <property type="entry name" value="Anthranilate synthase"/>
    <property type="match status" value="1"/>
</dbReference>
<name>A0ABW1J919_9ACTN</name>
<dbReference type="InterPro" id="IPR019999">
    <property type="entry name" value="Anth_synth_I-like"/>
</dbReference>
<accession>A0ABW1J919</accession>
<keyword evidence="3" id="KW-1185">Reference proteome</keyword>
<dbReference type="RefSeq" id="WP_345716648.1">
    <property type="nucleotide sequence ID" value="NZ_BAABFP010000005.1"/>
</dbReference>
<evidence type="ECO:0000259" key="1">
    <source>
        <dbReference type="Pfam" id="PF00425"/>
    </source>
</evidence>
<comment type="caution">
    <text evidence="2">The sequence shown here is derived from an EMBL/GenBank/DDBJ whole genome shotgun (WGS) entry which is preliminary data.</text>
</comment>